<accession>A0A6C0K9F5</accession>
<dbReference type="AlphaFoldDB" id="A0A6C0K9F5"/>
<dbReference type="InterPro" id="IPR043905">
    <property type="entry name" value="DUF5771"/>
</dbReference>
<evidence type="ECO:0000313" key="1">
    <source>
        <dbReference type="EMBL" id="QHU12774.1"/>
    </source>
</evidence>
<organism evidence="1">
    <name type="scientific">viral metagenome</name>
    <dbReference type="NCBI Taxonomy" id="1070528"/>
    <lineage>
        <taxon>unclassified sequences</taxon>
        <taxon>metagenomes</taxon>
        <taxon>organismal metagenomes</taxon>
    </lineage>
</organism>
<proteinExistence type="predicted"/>
<protein>
    <submittedName>
        <fullName evidence="1">Uncharacterized protein</fullName>
    </submittedName>
</protein>
<sequence length="200" mass="22817">MPSCPNGYVEKRDWFGFRTECIRSRTKRARKSANVSTKKNRAGVYIPSIKSLARMACPPGMIERKAYRRKFRNSIRKKGYTVTRSGTTYRVYPKAQSATVAAACVKDSGKNGKHVPKSIGPSRKGELSKYGYSFRKTSEKRREALKKAIKAYGALGVFRKLDAVYKLSENKMPRVAEIFKQDRNWVYLKYESISKAIHGK</sequence>
<name>A0A6C0K9F5_9ZZZZ</name>
<dbReference type="EMBL" id="MN740809">
    <property type="protein sequence ID" value="QHU12774.1"/>
    <property type="molecule type" value="Genomic_DNA"/>
</dbReference>
<reference evidence="1" key="1">
    <citation type="journal article" date="2020" name="Nature">
        <title>Giant virus diversity and host interactions through global metagenomics.</title>
        <authorList>
            <person name="Schulz F."/>
            <person name="Roux S."/>
            <person name="Paez-Espino D."/>
            <person name="Jungbluth S."/>
            <person name="Walsh D.A."/>
            <person name="Denef V.J."/>
            <person name="McMahon K.D."/>
            <person name="Konstantinidis K.T."/>
            <person name="Eloe-Fadrosh E.A."/>
            <person name="Kyrpides N.C."/>
            <person name="Woyke T."/>
        </authorList>
    </citation>
    <scope>NUCLEOTIDE SEQUENCE</scope>
    <source>
        <strain evidence="1">GVMAG-S-1101172-89</strain>
    </source>
</reference>
<dbReference type="Pfam" id="PF19075">
    <property type="entry name" value="DUF5771"/>
    <property type="match status" value="1"/>
</dbReference>